<comment type="caution">
    <text evidence="2">The sequence shown here is derived from an EMBL/GenBank/DDBJ whole genome shotgun (WGS) entry which is preliminary data.</text>
</comment>
<sequence>MNASNYTPEPWSINSRSCCLLIGIRTRADNKPEASDNGPPDANNNLERDYSTVLHATSFCSLHADLSTPPRPTSPSLAVPASYETFNFGYGDLPSVPFPL</sequence>
<evidence type="ECO:0000313" key="2">
    <source>
        <dbReference type="EMBL" id="KAF7279073.1"/>
    </source>
</evidence>
<dbReference type="Proteomes" id="UP000625711">
    <property type="component" value="Unassembled WGS sequence"/>
</dbReference>
<reference evidence="2" key="1">
    <citation type="submission" date="2020-08" db="EMBL/GenBank/DDBJ databases">
        <title>Genome sequencing and assembly of the red palm weevil Rhynchophorus ferrugineus.</title>
        <authorList>
            <person name="Dias G.B."/>
            <person name="Bergman C.M."/>
            <person name="Manee M."/>
        </authorList>
    </citation>
    <scope>NUCLEOTIDE SEQUENCE</scope>
    <source>
        <strain evidence="2">AA-2017</strain>
        <tissue evidence="2">Whole larva</tissue>
    </source>
</reference>
<dbReference type="AlphaFoldDB" id="A0A834MCV3"/>
<protein>
    <submittedName>
        <fullName evidence="2">Uncharacterized protein</fullName>
    </submittedName>
</protein>
<evidence type="ECO:0000313" key="3">
    <source>
        <dbReference type="Proteomes" id="UP000625711"/>
    </source>
</evidence>
<evidence type="ECO:0000256" key="1">
    <source>
        <dbReference type="SAM" id="MobiDB-lite"/>
    </source>
</evidence>
<keyword evidence="3" id="KW-1185">Reference proteome</keyword>
<organism evidence="2 3">
    <name type="scientific">Rhynchophorus ferrugineus</name>
    <name type="common">Red palm weevil</name>
    <name type="synonym">Curculio ferrugineus</name>
    <dbReference type="NCBI Taxonomy" id="354439"/>
    <lineage>
        <taxon>Eukaryota</taxon>
        <taxon>Metazoa</taxon>
        <taxon>Ecdysozoa</taxon>
        <taxon>Arthropoda</taxon>
        <taxon>Hexapoda</taxon>
        <taxon>Insecta</taxon>
        <taxon>Pterygota</taxon>
        <taxon>Neoptera</taxon>
        <taxon>Endopterygota</taxon>
        <taxon>Coleoptera</taxon>
        <taxon>Polyphaga</taxon>
        <taxon>Cucujiformia</taxon>
        <taxon>Curculionidae</taxon>
        <taxon>Dryophthorinae</taxon>
        <taxon>Rhynchophorus</taxon>
    </lineage>
</organism>
<name>A0A834MCV3_RHYFE</name>
<gene>
    <name evidence="2" type="ORF">GWI33_007705</name>
</gene>
<accession>A0A834MCV3</accession>
<proteinExistence type="predicted"/>
<dbReference type="EMBL" id="JAACXV010000377">
    <property type="protein sequence ID" value="KAF7279073.1"/>
    <property type="molecule type" value="Genomic_DNA"/>
</dbReference>
<feature type="region of interest" description="Disordered" evidence="1">
    <location>
        <begin position="29"/>
        <end position="48"/>
    </location>
</feature>